<dbReference type="InterPro" id="IPR004107">
    <property type="entry name" value="Integrase_SAM-like_N"/>
</dbReference>
<keyword evidence="8 11" id="KW-0238">DNA-binding</keyword>
<dbReference type="GO" id="GO:0005737">
    <property type="term" value="C:cytoplasm"/>
    <property type="evidence" value="ECO:0007669"/>
    <property type="project" value="UniProtKB-SubCell"/>
</dbReference>
<evidence type="ECO:0000313" key="12">
    <source>
        <dbReference type="EMBL" id="QNQ90177.1"/>
    </source>
</evidence>
<evidence type="ECO:0000256" key="1">
    <source>
        <dbReference type="ARBA" id="ARBA00004496"/>
    </source>
</evidence>
<gene>
    <name evidence="11 12" type="primary">xerD</name>
    <name evidence="12" type="ORF">GP475_05615</name>
</gene>
<dbReference type="InterPro" id="IPR050090">
    <property type="entry name" value="Tyrosine_recombinase_XerCD"/>
</dbReference>
<dbReference type="PROSITE" id="PS51898">
    <property type="entry name" value="TYR_RECOMBINASE"/>
    <property type="match status" value="1"/>
</dbReference>
<dbReference type="KEGG" id="cpoy:GP475_05615"/>
<dbReference type="SUPFAM" id="SSF56349">
    <property type="entry name" value="DNA breaking-rejoining enzymes"/>
    <property type="match status" value="1"/>
</dbReference>
<evidence type="ECO:0000256" key="6">
    <source>
        <dbReference type="ARBA" id="ARBA00022829"/>
    </source>
</evidence>
<proteinExistence type="inferred from homology"/>
<accession>A0A7H0SNQ2</accession>
<dbReference type="InterPro" id="IPR044068">
    <property type="entry name" value="CB"/>
</dbReference>
<dbReference type="InterPro" id="IPR011932">
    <property type="entry name" value="Recomb_XerD"/>
</dbReference>
<dbReference type="GO" id="GO:0051301">
    <property type="term" value="P:cell division"/>
    <property type="evidence" value="ECO:0007669"/>
    <property type="project" value="UniProtKB-KW"/>
</dbReference>
<dbReference type="InterPro" id="IPR002104">
    <property type="entry name" value="Integrase_catalytic"/>
</dbReference>
<dbReference type="Proteomes" id="UP000516320">
    <property type="component" value="Chromosome"/>
</dbReference>
<dbReference type="RefSeq" id="WP_187975634.1">
    <property type="nucleotide sequence ID" value="NZ_CP046884.1"/>
</dbReference>
<dbReference type="Gene3D" id="1.10.150.130">
    <property type="match status" value="1"/>
</dbReference>
<feature type="active site" description="O-(3'-phospho-DNA)-tyrosine intermediate" evidence="11">
    <location>
        <position position="282"/>
    </location>
</feature>
<dbReference type="NCBIfam" id="NF001399">
    <property type="entry name" value="PRK00283.1"/>
    <property type="match status" value="1"/>
</dbReference>
<keyword evidence="9 11" id="KW-0233">DNA recombination</keyword>
<dbReference type="CDD" id="cd00798">
    <property type="entry name" value="INT_XerDC_C"/>
    <property type="match status" value="1"/>
</dbReference>
<feature type="active site" evidence="11">
    <location>
        <position position="177"/>
    </location>
</feature>
<reference evidence="12 13" key="1">
    <citation type="submission" date="2019-12" db="EMBL/GenBank/DDBJ databases">
        <title>Corynebacterium sp. nov., isolated from feces of the Anser Albifrons in China.</title>
        <authorList>
            <person name="Liu Q."/>
        </authorList>
    </citation>
    <scope>NUCLEOTIDE SEQUENCE [LARGE SCALE GENOMIC DNA]</scope>
    <source>
        <strain evidence="12 13">4H37-19</strain>
    </source>
</reference>
<evidence type="ECO:0000256" key="2">
    <source>
        <dbReference type="ARBA" id="ARBA00010450"/>
    </source>
</evidence>
<feature type="active site" evidence="11">
    <location>
        <position position="273"/>
    </location>
</feature>
<evidence type="ECO:0000256" key="7">
    <source>
        <dbReference type="ARBA" id="ARBA00022908"/>
    </source>
</evidence>
<dbReference type="GO" id="GO:0009037">
    <property type="term" value="F:tyrosine-based site-specific recombinase activity"/>
    <property type="evidence" value="ECO:0007669"/>
    <property type="project" value="UniProtKB-UniRule"/>
</dbReference>
<dbReference type="GO" id="GO:0006313">
    <property type="term" value="P:DNA transposition"/>
    <property type="evidence" value="ECO:0007669"/>
    <property type="project" value="UniProtKB-UniRule"/>
</dbReference>
<dbReference type="GO" id="GO:0003677">
    <property type="term" value="F:DNA binding"/>
    <property type="evidence" value="ECO:0007669"/>
    <property type="project" value="UniProtKB-UniRule"/>
</dbReference>
<evidence type="ECO:0000256" key="9">
    <source>
        <dbReference type="ARBA" id="ARBA00023172"/>
    </source>
</evidence>
<dbReference type="NCBIfam" id="TIGR02225">
    <property type="entry name" value="recomb_XerD"/>
    <property type="match status" value="1"/>
</dbReference>
<evidence type="ECO:0000256" key="11">
    <source>
        <dbReference type="HAMAP-Rule" id="MF_01807"/>
    </source>
</evidence>
<dbReference type="HAMAP" id="MF_01807">
    <property type="entry name" value="Recomb_XerD"/>
    <property type="match status" value="1"/>
</dbReference>
<sequence length="301" mass="32818">MKTDPESIASQWLSHLTVERGLSANTLSNYERDISRYCSWLTDVGINNFSRITTADVENYVAYLRREGLASSSAGRALVVARGLHRFAVSEGYVGVDVAHDVQPPSGSKHLPDTLSIAEVTKLIEAIPEGEEASAEDLRDRALLELLYGTGARISEILALSVDDLDNCDGIIRFLGKGSKERIVPVGGKAIAAAHHYLVRGRPQLHKGKTSALFLNKRGGPLSRQSAWAILKSSAERAHLHQDISPHTLRHSFATHLLEGGADVRVVQELLGHSSVTTTQIYTHITAENLRAVWATSHPRA</sequence>
<evidence type="ECO:0000256" key="4">
    <source>
        <dbReference type="ARBA" id="ARBA00022490"/>
    </source>
</evidence>
<dbReference type="Pfam" id="PF00589">
    <property type="entry name" value="Phage_integrase"/>
    <property type="match status" value="1"/>
</dbReference>
<feature type="active site" evidence="11">
    <location>
        <position position="153"/>
    </location>
</feature>
<keyword evidence="6 11" id="KW-0159">Chromosome partition</keyword>
<evidence type="ECO:0000256" key="8">
    <source>
        <dbReference type="ARBA" id="ARBA00023125"/>
    </source>
</evidence>
<keyword evidence="5 11" id="KW-0132">Cell division</keyword>
<comment type="function">
    <text evidence="11">Site-specific tyrosine recombinase, which acts by catalyzing the cutting and rejoining of the recombining DNA molecules. The XerC-XerD complex is essential to convert dimers of the bacterial chromosome into monomers to permit their segregation at cell division. It also contributes to the segregational stability of plasmids.</text>
</comment>
<dbReference type="HAMAP" id="MF_01808">
    <property type="entry name" value="Recomb_XerC_XerD"/>
    <property type="match status" value="1"/>
</dbReference>
<dbReference type="Pfam" id="PF02899">
    <property type="entry name" value="Phage_int_SAM_1"/>
    <property type="match status" value="1"/>
</dbReference>
<dbReference type="EMBL" id="CP046884">
    <property type="protein sequence ID" value="QNQ90177.1"/>
    <property type="molecule type" value="Genomic_DNA"/>
</dbReference>
<keyword evidence="4 11" id="KW-0963">Cytoplasm</keyword>
<feature type="active site" evidence="11">
    <location>
        <position position="250"/>
    </location>
</feature>
<dbReference type="PANTHER" id="PTHR30349">
    <property type="entry name" value="PHAGE INTEGRASE-RELATED"/>
    <property type="match status" value="1"/>
</dbReference>
<evidence type="ECO:0000256" key="3">
    <source>
        <dbReference type="ARBA" id="ARBA00015810"/>
    </source>
</evidence>
<keyword evidence="10 11" id="KW-0131">Cell cycle</keyword>
<dbReference type="InterPro" id="IPR011010">
    <property type="entry name" value="DNA_brk_join_enz"/>
</dbReference>
<dbReference type="InterPro" id="IPR013762">
    <property type="entry name" value="Integrase-like_cat_sf"/>
</dbReference>
<feature type="active site" evidence="11">
    <location>
        <position position="247"/>
    </location>
</feature>
<dbReference type="Gene3D" id="1.10.443.10">
    <property type="entry name" value="Intergrase catalytic core"/>
    <property type="match status" value="1"/>
</dbReference>
<name>A0A7H0SNQ2_9CORY</name>
<dbReference type="AlphaFoldDB" id="A0A7H0SNQ2"/>
<protein>
    <recommendedName>
        <fullName evidence="3 11">Tyrosine recombinase XerD</fullName>
    </recommendedName>
</protein>
<comment type="similarity">
    <text evidence="2 11">Belongs to the 'phage' integrase family. XerD subfamily.</text>
</comment>
<keyword evidence="13" id="KW-1185">Reference proteome</keyword>
<dbReference type="PROSITE" id="PS51900">
    <property type="entry name" value="CB"/>
    <property type="match status" value="1"/>
</dbReference>
<comment type="subunit">
    <text evidence="11">Forms a cyclic heterotetrameric complex composed of two molecules of XerC and two molecules of XerD.</text>
</comment>
<dbReference type="PANTHER" id="PTHR30349:SF81">
    <property type="entry name" value="TYROSINE RECOMBINASE XERC"/>
    <property type="match status" value="1"/>
</dbReference>
<dbReference type="InterPro" id="IPR010998">
    <property type="entry name" value="Integrase_recombinase_N"/>
</dbReference>
<evidence type="ECO:0000313" key="13">
    <source>
        <dbReference type="Proteomes" id="UP000516320"/>
    </source>
</evidence>
<evidence type="ECO:0000256" key="5">
    <source>
        <dbReference type="ARBA" id="ARBA00022618"/>
    </source>
</evidence>
<dbReference type="GO" id="GO:0007059">
    <property type="term" value="P:chromosome segregation"/>
    <property type="evidence" value="ECO:0007669"/>
    <property type="project" value="UniProtKB-UniRule"/>
</dbReference>
<organism evidence="12 13">
    <name type="scientific">Corynebacterium poyangense</name>
    <dbReference type="NCBI Taxonomy" id="2684405"/>
    <lineage>
        <taxon>Bacteria</taxon>
        <taxon>Bacillati</taxon>
        <taxon>Actinomycetota</taxon>
        <taxon>Actinomycetes</taxon>
        <taxon>Mycobacteriales</taxon>
        <taxon>Corynebacteriaceae</taxon>
        <taxon>Corynebacterium</taxon>
    </lineage>
</organism>
<evidence type="ECO:0000256" key="10">
    <source>
        <dbReference type="ARBA" id="ARBA00023306"/>
    </source>
</evidence>
<comment type="subcellular location">
    <subcellularLocation>
        <location evidence="1 11">Cytoplasm</location>
    </subcellularLocation>
</comment>
<dbReference type="InterPro" id="IPR023009">
    <property type="entry name" value="Tyrosine_recombinase_XerC/XerD"/>
</dbReference>
<keyword evidence="7 11" id="KW-0229">DNA integration</keyword>